<dbReference type="PROSITE" id="PS51013">
    <property type="entry name" value="PANNEXIN"/>
    <property type="match status" value="1"/>
</dbReference>
<feature type="transmembrane region" description="Helical" evidence="9">
    <location>
        <begin position="263"/>
        <end position="284"/>
    </location>
</feature>
<organism evidence="10 11">
    <name type="scientific">Ichnoviriform fugitivi</name>
    <dbReference type="NCBI Taxonomy" id="265522"/>
    <lineage>
        <taxon>Viruses</taxon>
        <taxon>Viruses incertae sedis</taxon>
        <taxon>Polydnaviriformidae</taxon>
        <taxon>Ichnoviriform</taxon>
    </lineage>
</organism>
<evidence type="ECO:0000256" key="5">
    <source>
        <dbReference type="ARBA" id="ARBA00022989"/>
    </source>
</evidence>
<evidence type="ECO:0000313" key="10">
    <source>
        <dbReference type="EMBL" id="BAF45761.1"/>
    </source>
</evidence>
<keyword evidence="2" id="KW-0813">Transport</keyword>
<protein>
    <submittedName>
        <fullName evidence="10">Viral innexin-g1.2</fullName>
    </submittedName>
</protein>
<dbReference type="GO" id="GO:0005243">
    <property type="term" value="F:gap junction channel activity"/>
    <property type="evidence" value="ECO:0007669"/>
    <property type="project" value="TreeGrafter"/>
</dbReference>
<reference evidence="10 11" key="1">
    <citation type="journal article" date="2007" name="Virology">
        <title>Shared and species-specific features among ichnovirus genomes.</title>
        <authorList>
            <person name="Tanaka K."/>
            <person name="Lapointe R."/>
            <person name="Barney W.E."/>
            <person name="Makkay A.M."/>
            <person name="Stoltz D."/>
            <person name="Cusson M."/>
            <person name="Webb B.A."/>
        </authorList>
    </citation>
    <scope>NUCLEOTIDE SEQUENCE [LARGE SCALE GENOMIC DNA]</scope>
</reference>
<dbReference type="Pfam" id="PF00876">
    <property type="entry name" value="Innexin"/>
    <property type="match status" value="1"/>
</dbReference>
<evidence type="ECO:0000313" key="11">
    <source>
        <dbReference type="Proteomes" id="UP000204242"/>
    </source>
</evidence>
<feature type="transmembrane region" description="Helical" evidence="9">
    <location>
        <begin position="21"/>
        <end position="43"/>
    </location>
</feature>
<dbReference type="RefSeq" id="YP_001031352.1">
    <property type="nucleotide sequence ID" value="NC_008998.1"/>
</dbReference>
<evidence type="ECO:0000256" key="7">
    <source>
        <dbReference type="ARBA" id="ARBA00023136"/>
    </source>
</evidence>
<sequence>MLNLMRALRGLVKPQSVHIDNIFFYVHYKLTVMFLIAFSVLVASRQYFGDPIDCEFPEYPNGELNNYCYVQATFVRERAGTRGGNRVTFDPEVSRQTEEEHVRYCRYYSWVFIALFVQAVFFYIPRYMWKAWEGGRVKLLAAEINSPILSQDRIKKETERLSQYFTMHLHTHNFYAYRYFFCELLNLINIECQIIFLNQFIGEGFQSYGIDVIFSKDEDKYNGIGELFPISTICTFEKYSLTGIKEKLEGICLLTHNPLNEKIYGFLWFWMYSVAVISILATVYRGITLFSSSFRLHVFQFMTTMNRADDVRAAFNKLQIGDWFILILLQKNVNQEVYMNLISELAQSPSKVTEV</sequence>
<keyword evidence="4 9" id="KW-0812">Transmembrane</keyword>
<dbReference type="InterPro" id="IPR000990">
    <property type="entry name" value="Innexin"/>
</dbReference>
<evidence type="ECO:0000256" key="8">
    <source>
        <dbReference type="ARBA" id="ARBA00023303"/>
    </source>
</evidence>
<dbReference type="GO" id="GO:0007602">
    <property type="term" value="P:phototransduction"/>
    <property type="evidence" value="ECO:0007669"/>
    <property type="project" value="TreeGrafter"/>
</dbReference>
<evidence type="ECO:0000256" key="1">
    <source>
        <dbReference type="ARBA" id="ARBA00004651"/>
    </source>
</evidence>
<dbReference type="GO" id="GO:0034220">
    <property type="term" value="P:monoatomic ion transmembrane transport"/>
    <property type="evidence" value="ECO:0007669"/>
    <property type="project" value="UniProtKB-KW"/>
</dbReference>
<dbReference type="PRINTS" id="PR01262">
    <property type="entry name" value="INNEXIN"/>
</dbReference>
<name>A2Q0P6_9VIRU</name>
<keyword evidence="6" id="KW-0406">Ion transport</keyword>
<evidence type="ECO:0000256" key="4">
    <source>
        <dbReference type="ARBA" id="ARBA00022692"/>
    </source>
</evidence>
<dbReference type="EMBL" id="AB291209">
    <property type="protein sequence ID" value="BAF45761.1"/>
    <property type="molecule type" value="Genomic_DNA"/>
</dbReference>
<dbReference type="Proteomes" id="UP000204242">
    <property type="component" value="Genome"/>
</dbReference>
<evidence type="ECO:0000256" key="2">
    <source>
        <dbReference type="ARBA" id="ARBA00022448"/>
    </source>
</evidence>
<feature type="transmembrane region" description="Helical" evidence="9">
    <location>
        <begin position="107"/>
        <end position="124"/>
    </location>
</feature>
<evidence type="ECO:0000256" key="3">
    <source>
        <dbReference type="ARBA" id="ARBA00022475"/>
    </source>
</evidence>
<proteinExistence type="predicted"/>
<dbReference type="GeneID" id="5076401"/>
<accession>A2Q0P6</accession>
<dbReference type="KEGG" id="vg:5076401"/>
<keyword evidence="8" id="KW-0407">Ion channel</keyword>
<evidence type="ECO:0000256" key="6">
    <source>
        <dbReference type="ARBA" id="ARBA00023065"/>
    </source>
</evidence>
<keyword evidence="7 9" id="KW-0472">Membrane</keyword>
<keyword evidence="3" id="KW-1003">Cell membrane</keyword>
<dbReference type="PANTHER" id="PTHR11893:SF41">
    <property type="entry name" value="INNEXIN INX2"/>
    <property type="match status" value="1"/>
</dbReference>
<comment type="subcellular location">
    <subcellularLocation>
        <location evidence="1">Cell membrane</location>
        <topology evidence="1">Multi-pass membrane protein</topology>
    </subcellularLocation>
</comment>
<dbReference type="PANTHER" id="PTHR11893">
    <property type="entry name" value="INNEXIN"/>
    <property type="match status" value="1"/>
</dbReference>
<evidence type="ECO:0000256" key="9">
    <source>
        <dbReference type="SAM" id="Phobius"/>
    </source>
</evidence>
<keyword evidence="5 9" id="KW-1133">Transmembrane helix</keyword>
<dbReference type="GO" id="GO:0005886">
    <property type="term" value="C:plasma membrane"/>
    <property type="evidence" value="ECO:0007669"/>
    <property type="project" value="UniProtKB-SubCell"/>
</dbReference>